<dbReference type="Proteomes" id="UP000678393">
    <property type="component" value="Unassembled WGS sequence"/>
</dbReference>
<name>A0A8S3Z1P7_9EUPU</name>
<dbReference type="GO" id="GO:0043495">
    <property type="term" value="F:protein-membrane adaptor activity"/>
    <property type="evidence" value="ECO:0007669"/>
    <property type="project" value="TreeGrafter"/>
</dbReference>
<keyword evidence="3" id="KW-1133">Transmembrane helix</keyword>
<dbReference type="InterPro" id="IPR045119">
    <property type="entry name" value="SUN1-5"/>
</dbReference>
<dbReference type="PROSITE" id="PS51469">
    <property type="entry name" value="SUN"/>
    <property type="match status" value="1"/>
</dbReference>
<sequence>MCHSLRVLHQLLQNQFPLQTSNTEAAHQMNMTQIYEFIQQINAASAASSKESGQHGLTKEQVEAIVKGLLASSVQEIATVMQGQVEALKILLQGEITSLLQKVTGLEAEIRTVVGAHQMLTDKINQAPGSFEGFTGQNADWLAASHTLEHKLLNLTQEVNHLSSQYASLSSSLVNCCRNSSDLDGIVRAHVFSLLSQMSTDKDGPLASLVVQMGQNYVDKAEMESRLSAITLEVIRNVKVTQAETEQKSDARADVQEPMIASLNESAVKSIVEEALNQFSADRVGMADFALESAGGSVISIRCSETYYKKTALVSVFGIPLWYTSNSPRTVIQPDVHPGECWAFKGQTGFIVLQLSLPIEPSGFTLEHIPRSLTLTGDISSAPKEFAVFGLVSERDTQGISLGNYTYKDNGTPIQFFPVQNTSKNIFQLVELRILSNHGNKDYTCIYRFRVHGTP</sequence>
<proteinExistence type="predicted"/>
<dbReference type="GO" id="GO:0034993">
    <property type="term" value="C:meiotic nuclear membrane microtubule tethering complex"/>
    <property type="evidence" value="ECO:0007669"/>
    <property type="project" value="TreeGrafter"/>
</dbReference>
<comment type="caution">
    <text evidence="7">The sequence shown here is derived from an EMBL/GenBank/DDBJ whole genome shotgun (WGS) entry which is preliminary data.</text>
</comment>
<evidence type="ECO:0000259" key="6">
    <source>
        <dbReference type="PROSITE" id="PS51469"/>
    </source>
</evidence>
<evidence type="ECO:0000256" key="3">
    <source>
        <dbReference type="ARBA" id="ARBA00022989"/>
    </source>
</evidence>
<evidence type="ECO:0000313" key="8">
    <source>
        <dbReference type="Proteomes" id="UP000678393"/>
    </source>
</evidence>
<dbReference type="PANTHER" id="PTHR12911:SF8">
    <property type="entry name" value="KLAROID PROTEIN-RELATED"/>
    <property type="match status" value="1"/>
</dbReference>
<protein>
    <recommendedName>
        <fullName evidence="6">SUN domain-containing protein</fullName>
    </recommendedName>
</protein>
<dbReference type="EMBL" id="CAJHNH020001504">
    <property type="protein sequence ID" value="CAG5123377.1"/>
    <property type="molecule type" value="Genomic_DNA"/>
</dbReference>
<keyword evidence="5" id="KW-0472">Membrane</keyword>
<feature type="domain" description="SUN" evidence="6">
    <location>
        <begin position="295"/>
        <end position="455"/>
    </location>
</feature>
<gene>
    <name evidence="7" type="ORF">CUNI_LOCUS8935</name>
</gene>
<keyword evidence="8" id="KW-1185">Reference proteome</keyword>
<organism evidence="7 8">
    <name type="scientific">Candidula unifasciata</name>
    <dbReference type="NCBI Taxonomy" id="100452"/>
    <lineage>
        <taxon>Eukaryota</taxon>
        <taxon>Metazoa</taxon>
        <taxon>Spiralia</taxon>
        <taxon>Lophotrochozoa</taxon>
        <taxon>Mollusca</taxon>
        <taxon>Gastropoda</taxon>
        <taxon>Heterobranchia</taxon>
        <taxon>Euthyneura</taxon>
        <taxon>Panpulmonata</taxon>
        <taxon>Eupulmonata</taxon>
        <taxon>Stylommatophora</taxon>
        <taxon>Helicina</taxon>
        <taxon>Helicoidea</taxon>
        <taxon>Geomitridae</taxon>
        <taxon>Candidula</taxon>
    </lineage>
</organism>
<comment type="subcellular location">
    <subcellularLocation>
        <location evidence="1">Membrane</location>
    </subcellularLocation>
</comment>
<dbReference type="InterPro" id="IPR012919">
    <property type="entry name" value="SUN_dom"/>
</dbReference>
<dbReference type="Pfam" id="PF07738">
    <property type="entry name" value="Sad1_UNC"/>
    <property type="match status" value="1"/>
</dbReference>
<dbReference type="Gene3D" id="2.60.120.260">
    <property type="entry name" value="Galactose-binding domain-like"/>
    <property type="match status" value="1"/>
</dbReference>
<dbReference type="OrthoDB" id="342281at2759"/>
<evidence type="ECO:0000256" key="2">
    <source>
        <dbReference type="ARBA" id="ARBA00022692"/>
    </source>
</evidence>
<evidence type="ECO:0000256" key="1">
    <source>
        <dbReference type="ARBA" id="ARBA00004370"/>
    </source>
</evidence>
<keyword evidence="4" id="KW-0175">Coiled coil</keyword>
<evidence type="ECO:0000313" key="7">
    <source>
        <dbReference type="EMBL" id="CAG5123377.1"/>
    </source>
</evidence>
<dbReference type="AlphaFoldDB" id="A0A8S3Z1P7"/>
<dbReference type="PANTHER" id="PTHR12911">
    <property type="entry name" value="SAD1/UNC-84-LIKE PROTEIN-RELATED"/>
    <property type="match status" value="1"/>
</dbReference>
<evidence type="ECO:0000256" key="5">
    <source>
        <dbReference type="ARBA" id="ARBA00023136"/>
    </source>
</evidence>
<evidence type="ECO:0000256" key="4">
    <source>
        <dbReference type="ARBA" id="ARBA00023054"/>
    </source>
</evidence>
<keyword evidence="2" id="KW-0812">Transmembrane</keyword>
<dbReference type="FunFam" id="2.60.120.260:FF:000009">
    <property type="entry name" value="SUN domain-containing protein 1 isoform X1"/>
    <property type="match status" value="1"/>
</dbReference>
<accession>A0A8S3Z1P7</accession>
<reference evidence="7" key="1">
    <citation type="submission" date="2021-04" db="EMBL/GenBank/DDBJ databases">
        <authorList>
            <consortium name="Molecular Ecology Group"/>
        </authorList>
    </citation>
    <scope>NUCLEOTIDE SEQUENCE</scope>
</reference>